<feature type="compositionally biased region" description="Low complexity" evidence="1">
    <location>
        <begin position="13"/>
        <end position="23"/>
    </location>
</feature>
<protein>
    <submittedName>
        <fullName evidence="2">Uncharacterized protein</fullName>
    </submittedName>
</protein>
<dbReference type="EMBL" id="BPLQ01012709">
    <property type="protein sequence ID" value="GIY67183.1"/>
    <property type="molecule type" value="Genomic_DNA"/>
</dbReference>
<dbReference type="Proteomes" id="UP001054837">
    <property type="component" value="Unassembled WGS sequence"/>
</dbReference>
<evidence type="ECO:0000256" key="1">
    <source>
        <dbReference type="SAM" id="MobiDB-lite"/>
    </source>
</evidence>
<comment type="caution">
    <text evidence="2">The sequence shown here is derived from an EMBL/GenBank/DDBJ whole genome shotgun (WGS) entry which is preliminary data.</text>
</comment>
<feature type="region of interest" description="Disordered" evidence="1">
    <location>
        <begin position="1"/>
        <end position="44"/>
    </location>
</feature>
<name>A0AAV4VAX4_9ARAC</name>
<organism evidence="2 3">
    <name type="scientific">Caerostris darwini</name>
    <dbReference type="NCBI Taxonomy" id="1538125"/>
    <lineage>
        <taxon>Eukaryota</taxon>
        <taxon>Metazoa</taxon>
        <taxon>Ecdysozoa</taxon>
        <taxon>Arthropoda</taxon>
        <taxon>Chelicerata</taxon>
        <taxon>Arachnida</taxon>
        <taxon>Araneae</taxon>
        <taxon>Araneomorphae</taxon>
        <taxon>Entelegynae</taxon>
        <taxon>Araneoidea</taxon>
        <taxon>Araneidae</taxon>
        <taxon>Caerostris</taxon>
    </lineage>
</organism>
<dbReference type="AlphaFoldDB" id="A0AAV4VAX4"/>
<proteinExistence type="predicted"/>
<evidence type="ECO:0000313" key="2">
    <source>
        <dbReference type="EMBL" id="GIY67183.1"/>
    </source>
</evidence>
<feature type="non-terminal residue" evidence="2">
    <location>
        <position position="1"/>
    </location>
</feature>
<feature type="compositionally biased region" description="Polar residues" evidence="1">
    <location>
        <begin position="30"/>
        <end position="44"/>
    </location>
</feature>
<reference evidence="2 3" key="1">
    <citation type="submission" date="2021-06" db="EMBL/GenBank/DDBJ databases">
        <title>Caerostris darwini draft genome.</title>
        <authorList>
            <person name="Kono N."/>
            <person name="Arakawa K."/>
        </authorList>
    </citation>
    <scope>NUCLEOTIDE SEQUENCE [LARGE SCALE GENOMIC DNA]</scope>
</reference>
<gene>
    <name evidence="2" type="ORF">CDAR_439871</name>
</gene>
<keyword evidence="3" id="KW-1185">Reference proteome</keyword>
<evidence type="ECO:0000313" key="3">
    <source>
        <dbReference type="Proteomes" id="UP001054837"/>
    </source>
</evidence>
<sequence length="60" mass="6499">TGNSPFYTDHPSSKSTRSSAPSPLLVAGSLSESTSPMTPESCFHSTNEVHRLPFPHPWTD</sequence>
<accession>A0AAV4VAX4</accession>